<evidence type="ECO:0000256" key="5">
    <source>
        <dbReference type="ARBA" id="ARBA00022475"/>
    </source>
</evidence>
<keyword evidence="4 13" id="KW-0813">Transport</keyword>
<name>A0A956NF14_UNCEI</name>
<accession>A0A956NF14</accession>
<evidence type="ECO:0000256" key="10">
    <source>
        <dbReference type="ARBA" id="ARBA00023186"/>
    </source>
</evidence>
<dbReference type="GO" id="GO:0051205">
    <property type="term" value="P:protein insertion into membrane"/>
    <property type="evidence" value="ECO:0007669"/>
    <property type="project" value="TreeGrafter"/>
</dbReference>
<reference evidence="17" key="2">
    <citation type="journal article" date="2021" name="Microbiome">
        <title>Successional dynamics and alternative stable states in a saline activated sludge microbial community over 9 years.</title>
        <authorList>
            <person name="Wang Y."/>
            <person name="Ye J."/>
            <person name="Ju F."/>
            <person name="Liu L."/>
            <person name="Boyd J.A."/>
            <person name="Deng Y."/>
            <person name="Parks D.H."/>
            <person name="Jiang X."/>
            <person name="Yin X."/>
            <person name="Woodcroft B.J."/>
            <person name="Tyson G.W."/>
            <person name="Hugenholtz P."/>
            <person name="Polz M.F."/>
            <person name="Zhang T."/>
        </authorList>
    </citation>
    <scope>NUCLEOTIDE SEQUENCE</scope>
    <source>
        <strain evidence="17">HKST-UBA02</strain>
    </source>
</reference>
<protein>
    <recommendedName>
        <fullName evidence="3 13">Membrane protein insertase YidC</fullName>
    </recommendedName>
    <alternativeName>
        <fullName evidence="12 13">Foldase YidC</fullName>
    </alternativeName>
    <alternativeName>
        <fullName evidence="13">Membrane protein YidC</fullName>
    </alternativeName>
    <alternativeName>
        <fullName evidence="11 13">membrane integrase YidC</fullName>
    </alternativeName>
</protein>
<dbReference type="PRINTS" id="PR01900">
    <property type="entry name" value="YIDCPROTEIN"/>
</dbReference>
<evidence type="ECO:0000256" key="8">
    <source>
        <dbReference type="ARBA" id="ARBA00022989"/>
    </source>
</evidence>
<evidence type="ECO:0000256" key="12">
    <source>
        <dbReference type="ARBA" id="ARBA00033342"/>
    </source>
</evidence>
<evidence type="ECO:0000256" key="2">
    <source>
        <dbReference type="ARBA" id="ARBA00010527"/>
    </source>
</evidence>
<evidence type="ECO:0000256" key="4">
    <source>
        <dbReference type="ARBA" id="ARBA00022448"/>
    </source>
</evidence>
<feature type="transmembrane region" description="Helical" evidence="13">
    <location>
        <begin position="473"/>
        <end position="494"/>
    </location>
</feature>
<dbReference type="AlphaFoldDB" id="A0A956NF14"/>
<dbReference type="Pfam" id="PF14849">
    <property type="entry name" value="YidC_periplas"/>
    <property type="match status" value="1"/>
</dbReference>
<keyword evidence="5 13" id="KW-1003">Cell membrane</keyword>
<feature type="region of interest" description="Disordered" evidence="14">
    <location>
        <begin position="30"/>
        <end position="63"/>
    </location>
</feature>
<comment type="caution">
    <text evidence="13">Lacks conserved residue(s) required for the propagation of feature annotation.</text>
</comment>
<dbReference type="CDD" id="cd19961">
    <property type="entry name" value="EcYidC-like_peri"/>
    <property type="match status" value="1"/>
</dbReference>
<evidence type="ECO:0000256" key="11">
    <source>
        <dbReference type="ARBA" id="ARBA00033245"/>
    </source>
</evidence>
<evidence type="ECO:0000313" key="17">
    <source>
        <dbReference type="EMBL" id="MCA9755729.1"/>
    </source>
</evidence>
<keyword evidence="8 13" id="KW-1133">Transmembrane helix</keyword>
<keyword evidence="6 13" id="KW-0812">Transmembrane</keyword>
<evidence type="ECO:0000313" key="18">
    <source>
        <dbReference type="Proteomes" id="UP000739538"/>
    </source>
</evidence>
<comment type="function">
    <text evidence="13">Required for the insertion and/or proper folding and/or complex formation of integral membrane proteins into the membrane. Involved in integration of membrane proteins that insert both dependently and independently of the Sec translocase complex, as well as at least some lipoproteins. Aids folding of multispanning membrane proteins.</text>
</comment>
<reference evidence="17" key="1">
    <citation type="submission" date="2020-04" db="EMBL/GenBank/DDBJ databases">
        <authorList>
            <person name="Zhang T."/>
        </authorList>
    </citation>
    <scope>NUCLEOTIDE SEQUENCE</scope>
    <source>
        <strain evidence="17">HKST-UBA02</strain>
    </source>
</reference>
<dbReference type="HAMAP" id="MF_01810">
    <property type="entry name" value="YidC_type1"/>
    <property type="match status" value="1"/>
</dbReference>
<feature type="domain" description="Membrane insertase YidC/Oxa/ALB C-terminal" evidence="15">
    <location>
        <begin position="363"/>
        <end position="547"/>
    </location>
</feature>
<feature type="domain" description="Membrane insertase YidC N-terminal" evidence="16">
    <location>
        <begin position="89"/>
        <end position="342"/>
    </location>
</feature>
<dbReference type="PANTHER" id="PTHR12428:SF65">
    <property type="entry name" value="CYTOCHROME C OXIDASE ASSEMBLY PROTEIN COX18, MITOCHONDRIAL"/>
    <property type="match status" value="1"/>
</dbReference>
<dbReference type="NCBIfam" id="TIGR03593">
    <property type="entry name" value="yidC_nterm"/>
    <property type="match status" value="1"/>
</dbReference>
<dbReference type="Proteomes" id="UP000739538">
    <property type="component" value="Unassembled WGS sequence"/>
</dbReference>
<dbReference type="InterPro" id="IPR001708">
    <property type="entry name" value="YidC/ALB3/OXA1/COX18"/>
</dbReference>
<keyword evidence="9 13" id="KW-0472">Membrane</keyword>
<gene>
    <name evidence="13 17" type="primary">yidC</name>
    <name evidence="17" type="ORF">KDA27_08005</name>
</gene>
<evidence type="ECO:0000256" key="14">
    <source>
        <dbReference type="SAM" id="MobiDB-lite"/>
    </source>
</evidence>
<dbReference type="NCBIfam" id="TIGR03592">
    <property type="entry name" value="yidC_oxa1_cterm"/>
    <property type="match status" value="1"/>
</dbReference>
<dbReference type="InterPro" id="IPR028053">
    <property type="entry name" value="Membr_insert_YidC_N"/>
</dbReference>
<proteinExistence type="inferred from homology"/>
<evidence type="ECO:0000259" key="16">
    <source>
        <dbReference type="Pfam" id="PF14849"/>
    </source>
</evidence>
<organism evidence="17 18">
    <name type="scientific">Eiseniibacteriota bacterium</name>
    <dbReference type="NCBI Taxonomy" id="2212470"/>
    <lineage>
        <taxon>Bacteria</taxon>
        <taxon>Candidatus Eiseniibacteriota</taxon>
    </lineage>
</organism>
<dbReference type="Gene3D" id="2.70.98.90">
    <property type="match status" value="1"/>
</dbReference>
<evidence type="ECO:0000256" key="7">
    <source>
        <dbReference type="ARBA" id="ARBA00022927"/>
    </source>
</evidence>
<feature type="transmembrane region" description="Helical" evidence="13">
    <location>
        <begin position="506"/>
        <end position="531"/>
    </location>
</feature>
<evidence type="ECO:0000256" key="13">
    <source>
        <dbReference type="HAMAP-Rule" id="MF_01810"/>
    </source>
</evidence>
<evidence type="ECO:0000256" key="9">
    <source>
        <dbReference type="ARBA" id="ARBA00023136"/>
    </source>
</evidence>
<keyword evidence="10 13" id="KW-0143">Chaperone</keyword>
<comment type="subunit">
    <text evidence="13">Interacts with the Sec translocase complex via SecD. Specifically interacts with transmembrane segments of nascent integral membrane proteins during membrane integration.</text>
</comment>
<dbReference type="InterPro" id="IPR019998">
    <property type="entry name" value="Membr_insert_YidC"/>
</dbReference>
<dbReference type="EMBL" id="JAGQHS010000030">
    <property type="protein sequence ID" value="MCA9755729.1"/>
    <property type="molecule type" value="Genomic_DNA"/>
</dbReference>
<evidence type="ECO:0000256" key="3">
    <source>
        <dbReference type="ARBA" id="ARBA00015325"/>
    </source>
</evidence>
<comment type="subcellular location">
    <subcellularLocation>
        <location evidence="1">Cell inner membrane</location>
        <topology evidence="1">Multi-pass membrane protein</topology>
    </subcellularLocation>
    <subcellularLocation>
        <location evidence="13">Cell membrane</location>
        <topology evidence="13">Multi-pass membrane protein</topology>
    </subcellularLocation>
</comment>
<sequence>MERRTLLAVVLAALVMVGYQFIFGPQTRPTVDTATTGVESPVSDVAERTESPIPGSGDDAGITQDRESADTAAMPGVAFIDAGDSGVPIEVDTPLYLALLSPRGGALTKWELSRYTDKSDEPAELVSSAADGLLEFRVVEDEGVVDISRATFQSKVTTGPDGERVQLTARANNGLQCDLIYSFSESEYLTNLDILIDGASNRRGDGELQIIFPHTLPKLEKLEKFDDAAMASVVSIGGKKIREGARRKKDGWSKTEAGTIDWMAIRSKYFISALIPDGAVTGEVRFSKAAEDDIKTELSLPLATTGPTRYSFRLYSGPMELERLTALGSGLDRAVDLGWTWIRPFSRLLLRILNWLHEVIPNYGVAVLILSAAAKLAFYPLTRTSLKSMRRLQALKPEMDRINEQYKDDAQKKQQAIFDLYKENKVNPAGGCLPMLVQMPVFVALYQVLSNAIELRKEPFVLWIDDLSAPDAIGSIAGFPIHVLPVLMGITMFVQQKMTPTDPRQAALMYMMPVMMLFFFYSLPSGLVLYWTVSNLLQIGQQAMMNKEAMTQKAAA</sequence>
<dbReference type="InterPro" id="IPR038221">
    <property type="entry name" value="YidC_periplasmic_sf"/>
</dbReference>
<dbReference type="PRINTS" id="PR00701">
    <property type="entry name" value="60KDINNERMP"/>
</dbReference>
<comment type="similarity">
    <text evidence="2 13">Belongs to the OXA1/ALB3/YidC family. Type 1 subfamily.</text>
</comment>
<dbReference type="Pfam" id="PF02096">
    <property type="entry name" value="60KD_IMP"/>
    <property type="match status" value="1"/>
</dbReference>
<dbReference type="CDD" id="cd20070">
    <property type="entry name" value="5TM_YidC_Alb3"/>
    <property type="match status" value="1"/>
</dbReference>
<evidence type="ECO:0000256" key="1">
    <source>
        <dbReference type="ARBA" id="ARBA00004429"/>
    </source>
</evidence>
<evidence type="ECO:0000256" key="6">
    <source>
        <dbReference type="ARBA" id="ARBA00022692"/>
    </source>
</evidence>
<dbReference type="InterPro" id="IPR047196">
    <property type="entry name" value="YidC_ALB_C"/>
</dbReference>
<keyword evidence="7 13" id="KW-0653">Protein transport</keyword>
<dbReference type="InterPro" id="IPR028055">
    <property type="entry name" value="YidC/Oxa/ALB_C"/>
</dbReference>
<dbReference type="GO" id="GO:0015031">
    <property type="term" value="P:protein transport"/>
    <property type="evidence" value="ECO:0007669"/>
    <property type="project" value="UniProtKB-KW"/>
</dbReference>
<feature type="transmembrane region" description="Helical" evidence="13">
    <location>
        <begin position="363"/>
        <end position="381"/>
    </location>
</feature>
<dbReference type="GO" id="GO:0032977">
    <property type="term" value="F:membrane insertase activity"/>
    <property type="evidence" value="ECO:0007669"/>
    <property type="project" value="InterPro"/>
</dbReference>
<dbReference type="PANTHER" id="PTHR12428">
    <property type="entry name" value="OXA1"/>
    <property type="match status" value="1"/>
</dbReference>
<evidence type="ECO:0000259" key="15">
    <source>
        <dbReference type="Pfam" id="PF02096"/>
    </source>
</evidence>
<comment type="caution">
    <text evidence="17">The sequence shown here is derived from an EMBL/GenBank/DDBJ whole genome shotgun (WGS) entry which is preliminary data.</text>
</comment>
<dbReference type="GO" id="GO:0005886">
    <property type="term" value="C:plasma membrane"/>
    <property type="evidence" value="ECO:0007669"/>
    <property type="project" value="UniProtKB-SubCell"/>
</dbReference>